<keyword evidence="6" id="KW-1185">Reference proteome</keyword>
<keyword evidence="2" id="KW-0378">Hydrolase</keyword>
<evidence type="ECO:0000256" key="3">
    <source>
        <dbReference type="ARBA" id="ARBA00022840"/>
    </source>
</evidence>
<sequence length="322" mass="35107">MALRIIEEGLQTSIQDTGRYGFQSAGFSVSGAMDIWSAALANIAVNNDPSQAVLEMSYVGPSITFEADTVIALAGADMAAKINGKPIQLGKPVSVKNADTLQLRTARRGLHCYLAVKGGFNIPDFLGSKSASLKDQLGGSFCGKLQAGDTIPISFSTKAPSVSWRLSPKLFDYISGKQTTIRFLEGRQYHWFTRHSLSDFTSTVYTSTPQSNRMGYRLQGTPLKVQTEGDLVTEAAGFGTIQVPPDGQPIILMAESQPTGGYPKIGQVIHSDLPALSQIRPGQPIVFQMTTVDNALQEWENTIRQLAMVKRISDKKWEEWET</sequence>
<dbReference type="AlphaFoldDB" id="A0A1G9RHE6"/>
<dbReference type="SUPFAM" id="SSF50891">
    <property type="entry name" value="Cyclophilin-like"/>
    <property type="match status" value="1"/>
</dbReference>
<gene>
    <name evidence="5" type="ORF">SAMN05216244_1992</name>
</gene>
<dbReference type="OrthoDB" id="9782422at2"/>
<name>A0A1G9RHE6_9BACI</name>
<dbReference type="Gene3D" id="2.40.100.10">
    <property type="entry name" value="Cyclophilin-like"/>
    <property type="match status" value="1"/>
</dbReference>
<accession>A0A1G9RHE6</accession>
<dbReference type="InterPro" id="IPR029000">
    <property type="entry name" value="Cyclophilin-like_dom_sf"/>
</dbReference>
<dbReference type="NCBIfam" id="TIGR00724">
    <property type="entry name" value="urea_amlyse_rel"/>
    <property type="match status" value="1"/>
</dbReference>
<dbReference type="SMART" id="SM00797">
    <property type="entry name" value="AHS2"/>
    <property type="match status" value="1"/>
</dbReference>
<dbReference type="PANTHER" id="PTHR43309">
    <property type="entry name" value="5-OXOPROLINASE SUBUNIT C"/>
    <property type="match status" value="1"/>
</dbReference>
<keyword evidence="1" id="KW-0547">Nucleotide-binding</keyword>
<feature type="domain" description="Carboxyltransferase" evidence="4">
    <location>
        <begin position="24"/>
        <end position="307"/>
    </location>
</feature>
<dbReference type="PANTHER" id="PTHR43309:SF5">
    <property type="entry name" value="5-OXOPROLINASE SUBUNIT C"/>
    <property type="match status" value="1"/>
</dbReference>
<evidence type="ECO:0000313" key="5">
    <source>
        <dbReference type="EMBL" id="SDM22666.1"/>
    </source>
</evidence>
<dbReference type="Proteomes" id="UP000182347">
    <property type="component" value="Unassembled WGS sequence"/>
</dbReference>
<evidence type="ECO:0000259" key="4">
    <source>
        <dbReference type="SMART" id="SM00797"/>
    </source>
</evidence>
<dbReference type="GO" id="GO:0016787">
    <property type="term" value="F:hydrolase activity"/>
    <property type="evidence" value="ECO:0007669"/>
    <property type="project" value="UniProtKB-KW"/>
</dbReference>
<dbReference type="RefSeq" id="WP_074598655.1">
    <property type="nucleotide sequence ID" value="NZ_FNHF01000002.1"/>
</dbReference>
<evidence type="ECO:0000256" key="1">
    <source>
        <dbReference type="ARBA" id="ARBA00022741"/>
    </source>
</evidence>
<dbReference type="InterPro" id="IPR003778">
    <property type="entry name" value="CT_A_B"/>
</dbReference>
<evidence type="ECO:0000313" key="6">
    <source>
        <dbReference type="Proteomes" id="UP000182347"/>
    </source>
</evidence>
<protein>
    <submittedName>
        <fullName evidence="5">Antagonist of KipI</fullName>
    </submittedName>
</protein>
<evidence type="ECO:0000256" key="2">
    <source>
        <dbReference type="ARBA" id="ARBA00022801"/>
    </source>
</evidence>
<dbReference type="GO" id="GO:0005524">
    <property type="term" value="F:ATP binding"/>
    <property type="evidence" value="ECO:0007669"/>
    <property type="project" value="UniProtKB-KW"/>
</dbReference>
<dbReference type="Pfam" id="PF02626">
    <property type="entry name" value="CT_A_B"/>
    <property type="match status" value="1"/>
</dbReference>
<dbReference type="InterPro" id="IPR052708">
    <property type="entry name" value="PxpC"/>
</dbReference>
<keyword evidence="3" id="KW-0067">ATP-binding</keyword>
<proteinExistence type="predicted"/>
<dbReference type="EMBL" id="FNHF01000002">
    <property type="protein sequence ID" value="SDM22666.1"/>
    <property type="molecule type" value="Genomic_DNA"/>
</dbReference>
<dbReference type="STRING" id="482461.SAMN05216244_1992"/>
<reference evidence="6" key="1">
    <citation type="submission" date="2016-10" db="EMBL/GenBank/DDBJ databases">
        <authorList>
            <person name="Varghese N."/>
            <person name="Submissions S."/>
        </authorList>
    </citation>
    <scope>NUCLEOTIDE SEQUENCE [LARGE SCALE GENOMIC DNA]</scope>
    <source>
        <strain evidence="6">CGMCC 1.6199</strain>
    </source>
</reference>
<organism evidence="5 6">
    <name type="scientific">Sediminibacillus halophilus</name>
    <dbReference type="NCBI Taxonomy" id="482461"/>
    <lineage>
        <taxon>Bacteria</taxon>
        <taxon>Bacillati</taxon>
        <taxon>Bacillota</taxon>
        <taxon>Bacilli</taxon>
        <taxon>Bacillales</taxon>
        <taxon>Bacillaceae</taxon>
        <taxon>Sediminibacillus</taxon>
    </lineage>
</organism>